<dbReference type="GO" id="GO:0009435">
    <property type="term" value="P:NAD+ biosynthetic process"/>
    <property type="evidence" value="ECO:0007669"/>
    <property type="project" value="InterPro"/>
</dbReference>
<dbReference type="GO" id="GO:0016757">
    <property type="term" value="F:glycosyltransferase activity"/>
    <property type="evidence" value="ECO:0007669"/>
    <property type="project" value="UniProtKB-KW"/>
</dbReference>
<dbReference type="eggNOG" id="COG1488">
    <property type="taxonomic scope" value="Bacteria"/>
</dbReference>
<proteinExistence type="predicted"/>
<dbReference type="InterPro" id="IPR041619">
    <property type="entry name" value="NAPRTase_C"/>
</dbReference>
<dbReference type="Gene3D" id="3.20.140.10">
    <property type="entry name" value="nicotinate phosphoribosyltransferase"/>
    <property type="match status" value="1"/>
</dbReference>
<sequence length="95" mass="11730">MNLLKYLIQFLHRKKKKIKDYYVKELMVKIFDKGVPIYENPNVMDIKKVVEEETSKMWPEVLRFENPHTYYVDLSKKLWDLKQDLLHKYSNTYEE</sequence>
<keyword evidence="2" id="KW-0328">Glycosyltransferase</keyword>
<evidence type="ECO:0000259" key="1">
    <source>
        <dbReference type="Pfam" id="PF17956"/>
    </source>
</evidence>
<dbReference type="Pfam" id="PF17956">
    <property type="entry name" value="NAPRTase_C"/>
    <property type="match status" value="1"/>
</dbReference>
<keyword evidence="2" id="KW-0808">Transferase</keyword>
<dbReference type="SUPFAM" id="SSF51690">
    <property type="entry name" value="Nicotinate/Quinolinate PRTase C-terminal domain-like"/>
    <property type="match status" value="1"/>
</dbReference>
<evidence type="ECO:0000313" key="3">
    <source>
        <dbReference type="Proteomes" id="UP000004198"/>
    </source>
</evidence>
<dbReference type="Proteomes" id="UP000004198">
    <property type="component" value="Unassembled WGS sequence"/>
</dbReference>
<accession>C6Q0I5</accession>
<comment type="caution">
    <text evidence="2">The sequence shown here is derived from an EMBL/GenBank/DDBJ whole genome shotgun (WGS) entry which is preliminary data.</text>
</comment>
<evidence type="ECO:0000313" key="2">
    <source>
        <dbReference type="EMBL" id="EET84991.1"/>
    </source>
</evidence>
<dbReference type="AlphaFoldDB" id="C6Q0I5"/>
<gene>
    <name evidence="2" type="ORF">CcarbDRAFT_4552</name>
</gene>
<dbReference type="InterPro" id="IPR036068">
    <property type="entry name" value="Nicotinate_pribotase-like_C"/>
</dbReference>
<name>C6Q0I5_9CLOT</name>
<keyword evidence="3" id="KW-1185">Reference proteome</keyword>
<dbReference type="EMBL" id="ACVI01000116">
    <property type="protein sequence ID" value="EET84991.1"/>
    <property type="molecule type" value="Genomic_DNA"/>
</dbReference>
<protein>
    <submittedName>
        <fullName evidence="2">Nicotinate phosphoribosyltransferase</fullName>
    </submittedName>
</protein>
<feature type="domain" description="Nicotinate phosphoribosyltransferase C-terminal" evidence="1">
    <location>
        <begin position="10"/>
        <end position="82"/>
    </location>
</feature>
<organism evidence="2 3">
    <name type="scientific">Clostridium carboxidivorans P7</name>
    <dbReference type="NCBI Taxonomy" id="536227"/>
    <lineage>
        <taxon>Bacteria</taxon>
        <taxon>Bacillati</taxon>
        <taxon>Bacillota</taxon>
        <taxon>Clostridia</taxon>
        <taxon>Eubacteriales</taxon>
        <taxon>Clostridiaceae</taxon>
        <taxon>Clostridium</taxon>
    </lineage>
</organism>
<reference evidence="2 3" key="1">
    <citation type="submission" date="2009-06" db="EMBL/GenBank/DDBJ databases">
        <title>The draft genome of Clostridium carboxidivorans P7.</title>
        <authorList>
            <consortium name="US DOE Joint Genome Institute (JGI-PGF)"/>
            <person name="Lucas S."/>
            <person name="Copeland A."/>
            <person name="Lapidus A."/>
            <person name="Glavina del Rio T."/>
            <person name="Tice H."/>
            <person name="Bruce D."/>
            <person name="Goodwin L."/>
            <person name="Pitluck S."/>
            <person name="Larimer F."/>
            <person name="Land M.L."/>
            <person name="Hauser L."/>
            <person name="Hemme C.L."/>
        </authorList>
    </citation>
    <scope>NUCLEOTIDE SEQUENCE [LARGE SCALE GENOMIC DNA]</scope>
    <source>
        <strain evidence="2 3">P7</strain>
    </source>
</reference>